<evidence type="ECO:0000313" key="6">
    <source>
        <dbReference type="EMBL" id="KEY72693.1"/>
    </source>
</evidence>
<protein>
    <recommendedName>
        <fullName evidence="5">Centrosomin N-terminal motif 1 domain-containing protein</fullName>
    </recommendedName>
</protein>
<evidence type="ECO:0000256" key="3">
    <source>
        <dbReference type="SAM" id="Coils"/>
    </source>
</evidence>
<feature type="region of interest" description="Disordered" evidence="4">
    <location>
        <begin position="1"/>
        <end position="64"/>
    </location>
</feature>
<feature type="compositionally biased region" description="Polar residues" evidence="4">
    <location>
        <begin position="754"/>
        <end position="764"/>
    </location>
</feature>
<evidence type="ECO:0000313" key="7">
    <source>
        <dbReference type="Proteomes" id="UP000028045"/>
    </source>
</evidence>
<keyword evidence="7" id="KW-1185">Reference proteome</keyword>
<keyword evidence="2" id="KW-0963">Cytoplasm</keyword>
<evidence type="ECO:0000259" key="5">
    <source>
        <dbReference type="Pfam" id="PF07989"/>
    </source>
</evidence>
<name>A0A084B564_STACB</name>
<feature type="compositionally biased region" description="Basic and acidic residues" evidence="4">
    <location>
        <begin position="7"/>
        <end position="17"/>
    </location>
</feature>
<feature type="region of interest" description="Disordered" evidence="4">
    <location>
        <begin position="174"/>
        <end position="207"/>
    </location>
</feature>
<feature type="region of interest" description="Disordered" evidence="4">
    <location>
        <begin position="584"/>
        <end position="669"/>
    </location>
</feature>
<feature type="compositionally biased region" description="Basic and acidic residues" evidence="4">
    <location>
        <begin position="363"/>
        <end position="393"/>
    </location>
</feature>
<feature type="domain" description="Centrosomin N-terminal motif 1" evidence="5">
    <location>
        <begin position="92"/>
        <end position="151"/>
    </location>
</feature>
<organism evidence="6 7">
    <name type="scientific">Stachybotrys chartarum (strain CBS 109288 / IBT 7711)</name>
    <name type="common">Toxic black mold</name>
    <name type="synonym">Stilbospora chartarum</name>
    <dbReference type="NCBI Taxonomy" id="1280523"/>
    <lineage>
        <taxon>Eukaryota</taxon>
        <taxon>Fungi</taxon>
        <taxon>Dikarya</taxon>
        <taxon>Ascomycota</taxon>
        <taxon>Pezizomycotina</taxon>
        <taxon>Sordariomycetes</taxon>
        <taxon>Hypocreomycetidae</taxon>
        <taxon>Hypocreales</taxon>
        <taxon>Stachybotryaceae</taxon>
        <taxon>Stachybotrys</taxon>
    </lineage>
</organism>
<dbReference type="Proteomes" id="UP000028045">
    <property type="component" value="Unassembled WGS sequence"/>
</dbReference>
<feature type="region of interest" description="Disordered" evidence="4">
    <location>
        <begin position="484"/>
        <end position="544"/>
    </location>
</feature>
<accession>A0A084B564</accession>
<feature type="coiled-coil region" evidence="3">
    <location>
        <begin position="106"/>
        <end position="140"/>
    </location>
</feature>
<gene>
    <name evidence="6" type="ORF">S7711_02482</name>
</gene>
<dbReference type="GO" id="GO:0005815">
    <property type="term" value="C:microtubule organizing center"/>
    <property type="evidence" value="ECO:0007669"/>
    <property type="project" value="InterPro"/>
</dbReference>
<feature type="compositionally biased region" description="Basic and acidic residues" evidence="4">
    <location>
        <begin position="634"/>
        <end position="644"/>
    </location>
</feature>
<dbReference type="AlphaFoldDB" id="A0A084B564"/>
<evidence type="ECO:0000256" key="4">
    <source>
        <dbReference type="SAM" id="MobiDB-lite"/>
    </source>
</evidence>
<evidence type="ECO:0000256" key="1">
    <source>
        <dbReference type="ARBA" id="ARBA00004496"/>
    </source>
</evidence>
<dbReference type="Pfam" id="PF07989">
    <property type="entry name" value="Cnn_1N"/>
    <property type="match status" value="1"/>
</dbReference>
<proteinExistence type="predicted"/>
<reference evidence="6 7" key="1">
    <citation type="journal article" date="2014" name="BMC Genomics">
        <title>Comparative genome sequencing reveals chemotype-specific gene clusters in the toxigenic black mold Stachybotrys.</title>
        <authorList>
            <person name="Semeiks J."/>
            <person name="Borek D."/>
            <person name="Otwinowski Z."/>
            <person name="Grishin N.V."/>
        </authorList>
    </citation>
    <scope>NUCLEOTIDE SEQUENCE [LARGE SCALE GENOMIC DNA]</scope>
    <source>
        <strain evidence="7">CBS 109288 / IBT 7711</strain>
    </source>
</reference>
<feature type="compositionally biased region" description="Polar residues" evidence="4">
    <location>
        <begin position="18"/>
        <end position="27"/>
    </location>
</feature>
<dbReference type="EMBL" id="KL648018">
    <property type="protein sequence ID" value="KEY72693.1"/>
    <property type="molecule type" value="Genomic_DNA"/>
</dbReference>
<dbReference type="OrthoDB" id="10251744at2759"/>
<feature type="region of interest" description="Disordered" evidence="4">
    <location>
        <begin position="716"/>
        <end position="809"/>
    </location>
</feature>
<feature type="region of interest" description="Disordered" evidence="4">
    <location>
        <begin position="353"/>
        <end position="406"/>
    </location>
</feature>
<keyword evidence="3" id="KW-0175">Coiled coil</keyword>
<evidence type="ECO:0000256" key="2">
    <source>
        <dbReference type="ARBA" id="ARBA00022490"/>
    </source>
</evidence>
<sequence length="809" mass="87162">MSSYLQEKLDKERKSESGRLSQASSRSMAHGGSDASVDSHLKSPSKRGNRPRSSGNGADFSKVKHMGLREMEKVSVLYLRAANAPANNPKATETLIKSNFDLKLKIHHYQEKHEEMQRIVESLESEVQDAQNINDQLVAELDKRDKAVGEAVAMIVMLEAKVHELTEANASARLADAAEGQGPSPYEDEDRGRTPVPNAQRPLDKPVHRMPSFLSEQSEQTENLRNAYISIRNSVLTLSPPEEFQGSEIDPKGLASPTLSVLSESSFQSVYGQRAQDKVSAMDLDHDTSVHGGDGVADEAAERDEIRRVMAAPVPQPGLRLVAEKKGHVGADSPLQRIERLDPVYLSRRDTAHLQKAGADVSKGSDRGRIRDEKRASLSRVRTDAPHGTHAHDPCLPPTPDTISTGTLRRLNTSNDTLSEGEQFLRDNSSTNSTVEGMQIFGNPLQRSRELPARQSTRTAFNNHASPAAGTKAKDFAQAIRRPASAGGNSIFHRKGNDWGSDSDESDAASANSSVDIWLREGTQGDNEGKPSPDLFGFPTNGGSWVPSDMFPNGSRTNGARLDIDDLDTDHMNNLFSIHHAIFSTGGAPTPPPPPHRRSSLHARTGSLTASPRRASGLTKSYVSPERLSAKQRRNSDFVRRESEAAQQAVEQKHGYYPPTSKQPPSRSTLAKIFRRSIGGTSYAIAAPVAATSNASPSTDGAPSNAGMGIPSRVSQVAAEGISTSATPPPILRNPRHGRRDSSGLDIKIAPAPSTETSGPSTPVTVAAPTRHRAGSLTQHLDGNDAVASPAGGRKKWFGKMGSLKNKAS</sequence>
<dbReference type="GO" id="GO:0005737">
    <property type="term" value="C:cytoplasm"/>
    <property type="evidence" value="ECO:0007669"/>
    <property type="project" value="UniProtKB-SubCell"/>
</dbReference>
<dbReference type="InterPro" id="IPR012943">
    <property type="entry name" value="Cnn_1N"/>
</dbReference>
<comment type="subcellular location">
    <subcellularLocation>
        <location evidence="1">Cytoplasm</location>
    </subcellularLocation>
</comment>
<dbReference type="HOGENOM" id="CLU_014922_0_0_1"/>